<gene>
    <name evidence="10" type="ORF">ACFQ2T_05845</name>
</gene>
<accession>A0ABW3PDZ1</accession>
<sequence>MQDIRNRIEDAKWLLERMLSWIAAADVKTGIVLTIQIAMFGGLAATYSTADMVNRSSAAYLFVALAYGSLISAASCAAVAAMPRISGPIRSNIYFGRIVTVPVASFNAAFEKLNDATFLQDLTTQIHRNAEIANLKHAWVRSSIEWTFCSSIPWSVAILLLI</sequence>
<feature type="transmembrane region" description="Helical" evidence="8">
    <location>
        <begin position="21"/>
        <end position="47"/>
    </location>
</feature>
<reference evidence="11" key="1">
    <citation type="journal article" date="2019" name="Int. J. Syst. Evol. Microbiol.">
        <title>The Global Catalogue of Microorganisms (GCM) 10K type strain sequencing project: providing services to taxonomists for standard genome sequencing and annotation.</title>
        <authorList>
            <consortium name="The Broad Institute Genomics Platform"/>
            <consortium name="The Broad Institute Genome Sequencing Center for Infectious Disease"/>
            <person name="Wu L."/>
            <person name="Ma J."/>
        </authorList>
    </citation>
    <scope>NUCLEOTIDE SEQUENCE [LARGE SCALE GENOMIC DNA]</scope>
    <source>
        <strain evidence="11">CCUG 58411</strain>
    </source>
</reference>
<protein>
    <submittedName>
        <fullName evidence="10">Pycsar system effector family protein</fullName>
    </submittedName>
</protein>
<dbReference type="InterPro" id="IPR043760">
    <property type="entry name" value="PycTM_dom"/>
</dbReference>
<organism evidence="10 11">
    <name type="scientific">Methylophilus flavus</name>
    <dbReference type="NCBI Taxonomy" id="640084"/>
    <lineage>
        <taxon>Bacteria</taxon>
        <taxon>Pseudomonadati</taxon>
        <taxon>Pseudomonadota</taxon>
        <taxon>Betaproteobacteria</taxon>
        <taxon>Nitrosomonadales</taxon>
        <taxon>Methylophilaceae</taxon>
        <taxon>Methylophilus</taxon>
    </lineage>
</organism>
<dbReference type="RefSeq" id="WP_379031767.1">
    <property type="nucleotide sequence ID" value="NZ_JBHTLN010000001.1"/>
</dbReference>
<evidence type="ECO:0000256" key="6">
    <source>
        <dbReference type="ARBA" id="ARBA00023118"/>
    </source>
</evidence>
<evidence type="ECO:0000256" key="1">
    <source>
        <dbReference type="ARBA" id="ARBA00004236"/>
    </source>
</evidence>
<evidence type="ECO:0000256" key="5">
    <source>
        <dbReference type="ARBA" id="ARBA00022989"/>
    </source>
</evidence>
<evidence type="ECO:0000256" key="7">
    <source>
        <dbReference type="ARBA" id="ARBA00023136"/>
    </source>
</evidence>
<comment type="subcellular location">
    <subcellularLocation>
        <location evidence="1">Cell membrane</location>
    </subcellularLocation>
</comment>
<feature type="transmembrane region" description="Helical" evidence="8">
    <location>
        <begin position="59"/>
        <end position="81"/>
    </location>
</feature>
<evidence type="ECO:0000256" key="8">
    <source>
        <dbReference type="SAM" id="Phobius"/>
    </source>
</evidence>
<evidence type="ECO:0000313" key="10">
    <source>
        <dbReference type="EMBL" id="MFD1122016.1"/>
    </source>
</evidence>
<feature type="domain" description="Pycsar effector protein" evidence="9">
    <location>
        <begin position="11"/>
        <end position="160"/>
    </location>
</feature>
<keyword evidence="5 8" id="KW-1133">Transmembrane helix</keyword>
<proteinExistence type="predicted"/>
<dbReference type="Proteomes" id="UP001597206">
    <property type="component" value="Unassembled WGS sequence"/>
</dbReference>
<evidence type="ECO:0000256" key="3">
    <source>
        <dbReference type="ARBA" id="ARBA00022692"/>
    </source>
</evidence>
<keyword evidence="11" id="KW-1185">Reference proteome</keyword>
<keyword evidence="6" id="KW-0051">Antiviral defense</keyword>
<keyword evidence="2" id="KW-1003">Cell membrane</keyword>
<comment type="caution">
    <text evidence="10">The sequence shown here is derived from an EMBL/GenBank/DDBJ whole genome shotgun (WGS) entry which is preliminary data.</text>
</comment>
<keyword evidence="7 8" id="KW-0472">Membrane</keyword>
<evidence type="ECO:0000256" key="4">
    <source>
        <dbReference type="ARBA" id="ARBA00022741"/>
    </source>
</evidence>
<dbReference type="EMBL" id="JBHTLN010000001">
    <property type="protein sequence ID" value="MFD1122016.1"/>
    <property type="molecule type" value="Genomic_DNA"/>
</dbReference>
<dbReference type="Pfam" id="PF18967">
    <property type="entry name" value="PycTM"/>
    <property type="match status" value="1"/>
</dbReference>
<name>A0ABW3PDZ1_9PROT</name>
<evidence type="ECO:0000259" key="9">
    <source>
        <dbReference type="Pfam" id="PF18967"/>
    </source>
</evidence>
<evidence type="ECO:0000313" key="11">
    <source>
        <dbReference type="Proteomes" id="UP001597206"/>
    </source>
</evidence>
<keyword evidence="4" id="KW-0547">Nucleotide-binding</keyword>
<evidence type="ECO:0000256" key="2">
    <source>
        <dbReference type="ARBA" id="ARBA00022475"/>
    </source>
</evidence>
<keyword evidence="3 8" id="KW-0812">Transmembrane</keyword>